<dbReference type="EMBL" id="CP045810">
    <property type="protein sequence ID" value="QHN37899.1"/>
    <property type="molecule type" value="Genomic_DNA"/>
</dbReference>
<dbReference type="RefSeq" id="WP_005192316.1">
    <property type="nucleotide sequence ID" value="NZ_CP045804.1"/>
</dbReference>
<feature type="domain" description="Amidohydrolase 3" evidence="1">
    <location>
        <begin position="407"/>
        <end position="505"/>
    </location>
</feature>
<dbReference type="PANTHER" id="PTHR11647:SF1">
    <property type="entry name" value="COLLAPSIN RESPONSE MEDIATOR PROTEIN"/>
    <property type="match status" value="1"/>
</dbReference>
<dbReference type="SUPFAM" id="SSF51338">
    <property type="entry name" value="Composite domain of metallo-dependent hydrolases"/>
    <property type="match status" value="1"/>
</dbReference>
<dbReference type="InterPro" id="IPR050378">
    <property type="entry name" value="Metallo-dep_Hydrolases_sf"/>
</dbReference>
<dbReference type="GO" id="GO:0016810">
    <property type="term" value="F:hydrolase activity, acting on carbon-nitrogen (but not peptide) bonds"/>
    <property type="evidence" value="ECO:0007669"/>
    <property type="project" value="InterPro"/>
</dbReference>
<dbReference type="PANTHER" id="PTHR11647">
    <property type="entry name" value="HYDRANTOINASE/DIHYDROPYRIMIDINASE FAMILY MEMBER"/>
    <property type="match status" value="1"/>
</dbReference>
<proteinExistence type="predicted"/>
<dbReference type="InterPro" id="IPR011059">
    <property type="entry name" value="Metal-dep_hydrolase_composite"/>
</dbReference>
<sequence length="534" mass="56572">MDAALAIRNADVVSVDGVRRADVLVDDGLITAVGPDLSIGSAARTVDASGRLLCPGFIDLHAHSALRPFDDPLLGAKVGQGFTTELICPDGLGPAPLTDATVGTRRRYLQGLEPSDAATWEWRSMQSYLDALQAARPSANMAACVPHSAVRESVMGNANRAPDRREMSAMKDLVAESLGAGARAVSFGMIYAPGLYAGTDELRRLAETAAEYGVPLVPHVRNEAAGVIDSISEFVRVCEQTGAHLHVSHVKLVGVPHLLSDLLHTLSSAQDRIRLTCDQYPYGAGSTLLSALLPGYAFDGGPQATLERVRDRAERERMARDMYAGLPNWENLFGACGPDNIVITQAGGERGDAVSKTVAQVAEDAGTDPAFAVLDLLSDTELDACMIDHYSTEKVVREIFSSSGALVGSDGVFNPHPHPRLYGTAPRALGRYALREKLITVPEAIRRLSTGPAGVLGLDDRGEIAVGKRADLVLIDPARYVDTATYDEPHQGPPGVELVTVGGTAVWDNGSHTGARPGAVSGAQSRIDRAGDHR</sequence>
<feature type="domain" description="Amidohydrolase 3" evidence="1">
    <location>
        <begin position="44"/>
        <end position="258"/>
    </location>
</feature>
<dbReference type="SUPFAM" id="SSF51556">
    <property type="entry name" value="Metallo-dependent hydrolases"/>
    <property type="match status" value="1"/>
</dbReference>
<dbReference type="Gene3D" id="3.20.20.140">
    <property type="entry name" value="Metal-dependent hydrolases"/>
    <property type="match status" value="2"/>
</dbReference>
<dbReference type="InterPro" id="IPR032466">
    <property type="entry name" value="Metal_Hydrolase"/>
</dbReference>
<dbReference type="Pfam" id="PF07969">
    <property type="entry name" value="Amidohydro_3"/>
    <property type="match status" value="2"/>
</dbReference>
<organism evidence="2">
    <name type="scientific">Gordonia amarae</name>
    <dbReference type="NCBI Taxonomy" id="36821"/>
    <lineage>
        <taxon>Bacteria</taxon>
        <taxon>Bacillati</taxon>
        <taxon>Actinomycetota</taxon>
        <taxon>Actinomycetes</taxon>
        <taxon>Mycobacteriales</taxon>
        <taxon>Gordoniaceae</taxon>
        <taxon>Gordonia</taxon>
    </lineage>
</organism>
<gene>
    <name evidence="2" type="ORF">GII30_00725</name>
</gene>
<dbReference type="AlphaFoldDB" id="A0A857LHR2"/>
<accession>A0A857LHR2</accession>
<reference evidence="2" key="1">
    <citation type="journal article" date="2021" name="Nat. Microbiol.">
        <title>Cocultivation of an ultrasmall environmental parasitic bacterium with lytic ability against bacteria associated with wastewater foams.</title>
        <authorList>
            <person name="Batinovic S."/>
            <person name="Rose J.J.A."/>
            <person name="Ratcliffe J."/>
            <person name="Seviour R.J."/>
            <person name="Petrovski S."/>
        </authorList>
    </citation>
    <scope>NUCLEOTIDE SEQUENCE</scope>
    <source>
        <strain evidence="2">CON44</strain>
    </source>
</reference>
<evidence type="ECO:0000259" key="1">
    <source>
        <dbReference type="Pfam" id="PF07969"/>
    </source>
</evidence>
<evidence type="ECO:0000313" key="2">
    <source>
        <dbReference type="EMBL" id="QHN37899.1"/>
    </source>
</evidence>
<dbReference type="InterPro" id="IPR013108">
    <property type="entry name" value="Amidohydro_3"/>
</dbReference>
<name>A0A857LHR2_9ACTN</name>
<protein>
    <submittedName>
        <fullName evidence="2">Amidohydrolase family protein</fullName>
    </submittedName>
</protein>